<dbReference type="InterPro" id="IPR002018">
    <property type="entry name" value="CarbesteraseB"/>
</dbReference>
<organism evidence="7 8">
    <name type="scientific">Gonapodya prolifera (strain JEL478)</name>
    <name type="common">Monoblepharis prolifera</name>
    <dbReference type="NCBI Taxonomy" id="1344416"/>
    <lineage>
        <taxon>Eukaryota</taxon>
        <taxon>Fungi</taxon>
        <taxon>Fungi incertae sedis</taxon>
        <taxon>Chytridiomycota</taxon>
        <taxon>Chytridiomycota incertae sedis</taxon>
        <taxon>Monoblepharidomycetes</taxon>
        <taxon>Monoblepharidales</taxon>
        <taxon>Gonapodyaceae</taxon>
        <taxon>Gonapodya</taxon>
    </lineage>
</organism>
<evidence type="ECO:0000256" key="5">
    <source>
        <dbReference type="RuleBase" id="RU361235"/>
    </source>
</evidence>
<evidence type="ECO:0000256" key="1">
    <source>
        <dbReference type="ARBA" id="ARBA00005964"/>
    </source>
</evidence>
<gene>
    <name evidence="7" type="ORF">M427DRAFT_36604</name>
</gene>
<dbReference type="GO" id="GO:0008061">
    <property type="term" value="F:chitin binding"/>
    <property type="evidence" value="ECO:0007669"/>
    <property type="project" value="UniProtKB-UniRule"/>
</dbReference>
<dbReference type="InterPro" id="IPR029058">
    <property type="entry name" value="AB_hydrolase_fold"/>
</dbReference>
<feature type="signal peptide" evidence="5">
    <location>
        <begin position="1"/>
        <end position="25"/>
    </location>
</feature>
<protein>
    <recommendedName>
        <fullName evidence="5">Carboxylic ester hydrolase</fullName>
        <ecNumber evidence="5">3.1.1.-</ecNumber>
    </recommendedName>
</protein>
<keyword evidence="5" id="KW-0732">Signal</keyword>
<feature type="chain" id="PRO_5007230243" description="Carboxylic ester hydrolase" evidence="5">
    <location>
        <begin position="26"/>
        <end position="624"/>
    </location>
</feature>
<keyword evidence="8" id="KW-1185">Reference proteome</keyword>
<keyword evidence="3 5" id="KW-0378">Hydrolase</keyword>
<feature type="domain" description="Chitin-binding type-1" evidence="6">
    <location>
        <begin position="576"/>
        <end position="624"/>
    </location>
</feature>
<dbReference type="STRING" id="1344416.A0A139A1Z6"/>
<dbReference type="PROSITE" id="PS00122">
    <property type="entry name" value="CARBOXYLESTERASE_B_1"/>
    <property type="match status" value="1"/>
</dbReference>
<comment type="caution">
    <text evidence="4">Lacks conserved residue(s) required for the propagation of feature annotation.</text>
</comment>
<dbReference type="Pfam" id="PF00187">
    <property type="entry name" value="Chitin_bind_1"/>
    <property type="match status" value="1"/>
</dbReference>
<dbReference type="OrthoDB" id="408631at2759"/>
<dbReference type="SMART" id="SM00270">
    <property type="entry name" value="ChtBD1"/>
    <property type="match status" value="1"/>
</dbReference>
<evidence type="ECO:0000259" key="6">
    <source>
        <dbReference type="PROSITE" id="PS50941"/>
    </source>
</evidence>
<dbReference type="Pfam" id="PF00135">
    <property type="entry name" value="COesterase"/>
    <property type="match status" value="1"/>
</dbReference>
<dbReference type="SUPFAM" id="SSF53474">
    <property type="entry name" value="alpha/beta-Hydrolases"/>
    <property type="match status" value="1"/>
</dbReference>
<dbReference type="ESTHER" id="gonpr-a0a139a1z6">
    <property type="family name" value="Carb_B_Root"/>
</dbReference>
<dbReference type="Gene3D" id="3.30.60.10">
    <property type="entry name" value="Endochitinase-like"/>
    <property type="match status" value="1"/>
</dbReference>
<dbReference type="GO" id="GO:0016787">
    <property type="term" value="F:hydrolase activity"/>
    <property type="evidence" value="ECO:0007669"/>
    <property type="project" value="UniProtKB-KW"/>
</dbReference>
<evidence type="ECO:0000256" key="2">
    <source>
        <dbReference type="ARBA" id="ARBA00022669"/>
    </source>
</evidence>
<dbReference type="AlphaFoldDB" id="A0A139A1Z6"/>
<dbReference type="InterPro" id="IPR050309">
    <property type="entry name" value="Type-B_Carboxylest/Lipase"/>
</dbReference>
<dbReference type="EC" id="3.1.1.-" evidence="5"/>
<proteinExistence type="inferred from homology"/>
<dbReference type="PROSITE" id="PS00026">
    <property type="entry name" value="CHIT_BIND_I_1"/>
    <property type="match status" value="1"/>
</dbReference>
<dbReference type="OMA" id="IGQQVEC"/>
<dbReference type="PROSITE" id="PS50941">
    <property type="entry name" value="CHIT_BIND_I_2"/>
    <property type="match status" value="1"/>
</dbReference>
<keyword evidence="2 4" id="KW-0147">Chitin-binding</keyword>
<dbReference type="PANTHER" id="PTHR11559">
    <property type="entry name" value="CARBOXYLESTERASE"/>
    <property type="match status" value="1"/>
</dbReference>
<accession>A0A139A1Z6</accession>
<dbReference type="InterPro" id="IPR001002">
    <property type="entry name" value="Chitin-bd_1"/>
</dbReference>
<dbReference type="Gene3D" id="3.40.50.1820">
    <property type="entry name" value="alpha/beta hydrolase"/>
    <property type="match status" value="1"/>
</dbReference>
<evidence type="ECO:0000313" key="8">
    <source>
        <dbReference type="Proteomes" id="UP000070544"/>
    </source>
</evidence>
<evidence type="ECO:0000256" key="4">
    <source>
        <dbReference type="PROSITE-ProRule" id="PRU00261"/>
    </source>
</evidence>
<reference evidence="7 8" key="1">
    <citation type="journal article" date="2015" name="Genome Biol. Evol.">
        <title>Phylogenomic analyses indicate that early fungi evolved digesting cell walls of algal ancestors of land plants.</title>
        <authorList>
            <person name="Chang Y."/>
            <person name="Wang S."/>
            <person name="Sekimoto S."/>
            <person name="Aerts A.L."/>
            <person name="Choi C."/>
            <person name="Clum A."/>
            <person name="LaButti K.M."/>
            <person name="Lindquist E.A."/>
            <person name="Yee Ngan C."/>
            <person name="Ohm R.A."/>
            <person name="Salamov A.A."/>
            <person name="Grigoriev I.V."/>
            <person name="Spatafora J.W."/>
            <person name="Berbee M.L."/>
        </authorList>
    </citation>
    <scope>NUCLEOTIDE SEQUENCE [LARGE SCALE GENOMIC DNA]</scope>
    <source>
        <strain evidence="7 8">JEL478</strain>
    </source>
</reference>
<keyword evidence="4" id="KW-1015">Disulfide bond</keyword>
<dbReference type="CDD" id="cd00035">
    <property type="entry name" value="ChtBD1"/>
    <property type="match status" value="1"/>
</dbReference>
<dbReference type="SUPFAM" id="SSF57016">
    <property type="entry name" value="Plant lectins/antimicrobial peptides"/>
    <property type="match status" value="1"/>
</dbReference>
<dbReference type="InterPro" id="IPR018371">
    <property type="entry name" value="Chitin-binding_1_CS"/>
</dbReference>
<dbReference type="Proteomes" id="UP000070544">
    <property type="component" value="Unassembled WGS sequence"/>
</dbReference>
<name>A0A139A1Z6_GONPJ</name>
<dbReference type="InterPro" id="IPR019826">
    <property type="entry name" value="Carboxylesterase_B_AS"/>
</dbReference>
<comment type="similarity">
    <text evidence="1 5">Belongs to the type-B carboxylesterase/lipase family.</text>
</comment>
<dbReference type="EMBL" id="KQ965814">
    <property type="protein sequence ID" value="KXS10792.1"/>
    <property type="molecule type" value="Genomic_DNA"/>
</dbReference>
<evidence type="ECO:0000256" key="3">
    <source>
        <dbReference type="ARBA" id="ARBA00022801"/>
    </source>
</evidence>
<sequence length="624" mass="67492">MGSRRRTLGCLAVVIVSLAALPAFAQIQTVTVSTAQGQLTGSRFADGRSEFRNIPYSNPPTGSNRWKPPQYPPAAFQNGSRDATFSQPLVCCSQPAVAPYDAQCTGGLKEDCLLLHVYTPANATKEGAKLPVMVWIHGGSLVSGAAASNNASAIVHNFDVVVVTINYRLNVFGFLGSPDLLEDAGDSGLNYGFQDAIASLKWVRDNIASFGGDPAQVTIFGVSAGANIVSWLTVIPQANGLFSYAIMESGSTTSHDAQKPDDKSTVYGQYLSALATFNLTDRALSGKDRVKALRDVPERNLTNWAQKNLKWGLATLDKVIAPDSSWQLLKDGKINSEVRAVIIGDNENEGPRFNPVYGANYTAMDLFLDGVGVPNVLPPDPTLNSSGEMWPNDWKQELLSLYFEGRKGNPTTEFDGAGEIIGDFVYYSGNRYYAETLTKAGKKVYKYRFNVNTTGVNLTDAQGNYIGVAHASEVNFVFVSPTLADTDKRTSLVMATLWTNLAKSGDPNGPGTVPLPWTPYSLPSRPVLEFAPNGTVIPRQERDLVTYSGYRKKGNTLFQEYYLHRLDVSRPKISPDGRCGADHGGVRCPNYGQCCSIYGWCGGDSGYCGAGCNSDYSFTSWSCA</sequence>
<dbReference type="InterPro" id="IPR036861">
    <property type="entry name" value="Endochitinase-like_sf"/>
</dbReference>
<evidence type="ECO:0000313" key="7">
    <source>
        <dbReference type="EMBL" id="KXS10792.1"/>
    </source>
</evidence>
<feature type="disulfide bond" evidence="4">
    <location>
        <begin position="594"/>
        <end position="608"/>
    </location>
</feature>